<organism evidence="4 5">
    <name type="scientific">Caenorhabditis nigoni</name>
    <dbReference type="NCBI Taxonomy" id="1611254"/>
    <lineage>
        <taxon>Eukaryota</taxon>
        <taxon>Metazoa</taxon>
        <taxon>Ecdysozoa</taxon>
        <taxon>Nematoda</taxon>
        <taxon>Chromadorea</taxon>
        <taxon>Rhabditida</taxon>
        <taxon>Rhabditina</taxon>
        <taxon>Rhabditomorpha</taxon>
        <taxon>Rhabditoidea</taxon>
        <taxon>Rhabditidae</taxon>
        <taxon>Peloderinae</taxon>
        <taxon>Caenorhabditis</taxon>
    </lineage>
</organism>
<evidence type="ECO:0000256" key="1">
    <source>
        <dbReference type="SAM" id="MobiDB-lite"/>
    </source>
</evidence>
<feature type="signal peptide" evidence="2">
    <location>
        <begin position="1"/>
        <end position="18"/>
    </location>
</feature>
<dbReference type="AlphaFoldDB" id="A0A2G5TY21"/>
<feature type="compositionally biased region" description="Low complexity" evidence="1">
    <location>
        <begin position="226"/>
        <end position="250"/>
    </location>
</feature>
<feature type="region of interest" description="Disordered" evidence="1">
    <location>
        <begin position="281"/>
        <end position="310"/>
    </location>
</feature>
<feature type="compositionally biased region" description="Low complexity" evidence="1">
    <location>
        <begin position="440"/>
        <end position="464"/>
    </location>
</feature>
<feature type="chain" id="PRO_5013626800" description="Abnormal cell migration protein 18-like fibronectin type I domain-containing protein" evidence="2">
    <location>
        <begin position="19"/>
        <end position="547"/>
    </location>
</feature>
<accession>A0A2G5TY21</accession>
<dbReference type="InterPro" id="IPR055119">
    <property type="entry name" value="Mig18_Fn1"/>
</dbReference>
<feature type="domain" description="Abnormal cell migration protein 18-like fibronectin type I" evidence="3">
    <location>
        <begin position="50"/>
        <end position="110"/>
    </location>
</feature>
<evidence type="ECO:0000259" key="3">
    <source>
        <dbReference type="Pfam" id="PF23003"/>
    </source>
</evidence>
<dbReference type="Proteomes" id="UP000230233">
    <property type="component" value="Chromosome IV"/>
</dbReference>
<dbReference type="STRING" id="1611254.A0A2G5TY21"/>
<evidence type="ECO:0000256" key="2">
    <source>
        <dbReference type="SAM" id="SignalP"/>
    </source>
</evidence>
<evidence type="ECO:0000313" key="4">
    <source>
        <dbReference type="EMBL" id="PIC32192.1"/>
    </source>
</evidence>
<feature type="compositionally biased region" description="Basic and acidic residues" evidence="1">
    <location>
        <begin position="281"/>
        <end position="293"/>
    </location>
</feature>
<name>A0A2G5TY21_9PELO</name>
<dbReference type="Pfam" id="PF23003">
    <property type="entry name" value="Fn1_2"/>
    <property type="match status" value="1"/>
</dbReference>
<evidence type="ECO:0000313" key="5">
    <source>
        <dbReference type="Proteomes" id="UP000230233"/>
    </source>
</evidence>
<dbReference type="PANTHER" id="PTHR37978:SF5">
    <property type="entry name" value="SECRETED PROTEIN"/>
    <property type="match status" value="1"/>
</dbReference>
<dbReference type="EMBL" id="PDUG01000004">
    <property type="protein sequence ID" value="PIC32192.1"/>
    <property type="molecule type" value="Genomic_DNA"/>
</dbReference>
<keyword evidence="2" id="KW-0732">Signal</keyword>
<dbReference type="OrthoDB" id="5846929at2759"/>
<sequence length="547" mass="58160">MILHLLLIAFWASPLVIALDTTKTMTSQLHEFQLNNSAGVQSALDMLPKECTKNGKKYQPDEKFEIGNLRYKCQKYGVYTIEGCKRKDGTKMKLGESVVVDNVKHQCLGMGSSVFYKETTCGVMGQPECDKIPLPKEFEEAMKRNGGKTEAQGKTSVDGVNLPKGWSLVDGGKKQITGTNASVVTHILMFNPLQLRLKREGFKGSGVGSVVGVESMPADQIGKPLSSKGSSSSTSSSMSSSSSNSSPSSSKINGTQTVGATLHTLKSGDKHDSDLVDLNQRNDQKMAGSEKMKAGSVRGSKSNVDWKGRKTCGVMGQPECDKIPLPKGFEEAMKRNGGKTEAQVMSYTVMKSTDGYCAFCGFSGMNGKTSVDRVNLPKGWTLVDGGKKQITGTNASVVTHILMFNPLQLRLKREGFKGSGVGSVVGVESMPADQIGKPLSSKGSSSSSSSSSMSSSSHSSPSSSKINGTQTVGATLHTLKSGDKHDSDLVDLNQRNDQKMAGSEKMKAGSVHGSKSNVDWKGRKVIVNGKTVGAGEGTFSFGNKPTV</sequence>
<feature type="region of interest" description="Disordered" evidence="1">
    <location>
        <begin position="432"/>
        <end position="469"/>
    </location>
</feature>
<proteinExistence type="predicted"/>
<protein>
    <recommendedName>
        <fullName evidence="3">Abnormal cell migration protein 18-like fibronectin type I domain-containing protein</fullName>
    </recommendedName>
</protein>
<keyword evidence="5" id="KW-1185">Reference proteome</keyword>
<comment type="caution">
    <text evidence="4">The sequence shown here is derived from an EMBL/GenBank/DDBJ whole genome shotgun (WGS) entry which is preliminary data.</text>
</comment>
<feature type="region of interest" description="Disordered" evidence="1">
    <location>
        <begin position="218"/>
        <end position="255"/>
    </location>
</feature>
<reference evidence="5" key="1">
    <citation type="submission" date="2017-10" db="EMBL/GenBank/DDBJ databases">
        <title>Rapid genome shrinkage in a self-fertile nematode reveals novel sperm competition proteins.</title>
        <authorList>
            <person name="Yin D."/>
            <person name="Schwarz E.M."/>
            <person name="Thomas C.G."/>
            <person name="Felde R.L."/>
            <person name="Korf I.F."/>
            <person name="Cutter A.D."/>
            <person name="Schartner C.M."/>
            <person name="Ralston E.J."/>
            <person name="Meyer B.J."/>
            <person name="Haag E.S."/>
        </authorList>
    </citation>
    <scope>NUCLEOTIDE SEQUENCE [LARGE SCALE GENOMIC DNA]</scope>
    <source>
        <strain evidence="5">JU1422</strain>
    </source>
</reference>
<gene>
    <name evidence="4" type="primary">Cnig_chr_IV.g12618</name>
    <name evidence="4" type="ORF">B9Z55_012618</name>
</gene>
<dbReference type="PANTHER" id="PTHR37978">
    <property type="entry name" value="PROTEIN CBG22381-RELATED"/>
    <property type="match status" value="1"/>
</dbReference>